<gene>
    <name evidence="13" type="primary">esco2</name>
    <name evidence="15" type="synonym">LOC112687043</name>
    <name evidence="13" type="ORF">g.53448</name>
</gene>
<evidence type="ECO:0000256" key="1">
    <source>
        <dbReference type="ARBA" id="ARBA00004123"/>
    </source>
</evidence>
<protein>
    <submittedName>
        <fullName evidence="13 15">N-acetyltransferase ESCO2</fullName>
    </submittedName>
</protein>
<evidence type="ECO:0000256" key="2">
    <source>
        <dbReference type="ARBA" id="ARBA00005816"/>
    </source>
</evidence>
<keyword evidence="14" id="KW-1185">Reference proteome</keyword>
<keyword evidence="9" id="KW-0012">Acyltransferase</keyword>
<evidence type="ECO:0000256" key="10">
    <source>
        <dbReference type="SAM" id="MobiDB-lite"/>
    </source>
</evidence>
<comment type="subcellular location">
    <subcellularLocation>
        <location evidence="1">Nucleus</location>
    </subcellularLocation>
</comment>
<dbReference type="RefSeq" id="XP_025415355.1">
    <property type="nucleotide sequence ID" value="XM_025559570.1"/>
</dbReference>
<feature type="region of interest" description="Disordered" evidence="10">
    <location>
        <begin position="191"/>
        <end position="213"/>
    </location>
</feature>
<evidence type="ECO:0000256" key="4">
    <source>
        <dbReference type="ARBA" id="ARBA00022723"/>
    </source>
</evidence>
<dbReference type="InterPro" id="IPR028005">
    <property type="entry name" value="AcTrfase_ESCO_Znf_dom"/>
</dbReference>
<keyword evidence="7" id="KW-0539">Nucleus</keyword>
<keyword evidence="3 13" id="KW-0808">Transferase</keyword>
<dbReference type="InterPro" id="IPR028009">
    <property type="entry name" value="ESCO_Acetyltransf_dom"/>
</dbReference>
<dbReference type="GO" id="GO:0000785">
    <property type="term" value="C:chromatin"/>
    <property type="evidence" value="ECO:0007669"/>
    <property type="project" value="TreeGrafter"/>
</dbReference>
<keyword evidence="8" id="KW-0131">Cell cycle</keyword>
<evidence type="ECO:0000256" key="3">
    <source>
        <dbReference type="ARBA" id="ARBA00022679"/>
    </source>
</evidence>
<evidence type="ECO:0000259" key="12">
    <source>
        <dbReference type="Pfam" id="PF13880"/>
    </source>
</evidence>
<comment type="similarity">
    <text evidence="2">Belongs to the acetyltransferase family. ECO subfamily.</text>
</comment>
<reference evidence="13" key="1">
    <citation type="submission" date="2018-04" db="EMBL/GenBank/DDBJ databases">
        <title>Transcriptome assembly of Sipha flava.</title>
        <authorList>
            <person name="Scully E.D."/>
            <person name="Geib S.M."/>
            <person name="Palmer N.A."/>
            <person name="Koch K."/>
            <person name="Bradshaw J."/>
            <person name="Heng-Moss T."/>
            <person name="Sarath G."/>
        </authorList>
    </citation>
    <scope>NUCLEOTIDE SEQUENCE</scope>
</reference>
<evidence type="ECO:0000313" key="14">
    <source>
        <dbReference type="Proteomes" id="UP000694846"/>
    </source>
</evidence>
<dbReference type="GO" id="GO:0007064">
    <property type="term" value="P:mitotic sister chromatid cohesion"/>
    <property type="evidence" value="ECO:0007669"/>
    <property type="project" value="TreeGrafter"/>
</dbReference>
<evidence type="ECO:0000256" key="8">
    <source>
        <dbReference type="ARBA" id="ARBA00023306"/>
    </source>
</evidence>
<keyword evidence="5" id="KW-0863">Zinc-finger</keyword>
<evidence type="ECO:0000256" key="9">
    <source>
        <dbReference type="ARBA" id="ARBA00023315"/>
    </source>
</evidence>
<dbReference type="PANTHER" id="PTHR45884:SF2">
    <property type="entry name" value="N-ACETYLTRANSFERASE ECO"/>
    <property type="match status" value="1"/>
</dbReference>
<keyword evidence="6" id="KW-0862">Zinc</keyword>
<feature type="domain" description="N-acetyltransferase ESCO acetyl-transferase" evidence="12">
    <location>
        <begin position="660"/>
        <end position="728"/>
    </location>
</feature>
<dbReference type="Proteomes" id="UP000694846">
    <property type="component" value="Unplaced"/>
</dbReference>
<organism evidence="13">
    <name type="scientific">Sipha flava</name>
    <name type="common">yellow sugarcane aphid</name>
    <dbReference type="NCBI Taxonomy" id="143950"/>
    <lineage>
        <taxon>Eukaryota</taxon>
        <taxon>Metazoa</taxon>
        <taxon>Ecdysozoa</taxon>
        <taxon>Arthropoda</taxon>
        <taxon>Hexapoda</taxon>
        <taxon>Insecta</taxon>
        <taxon>Pterygota</taxon>
        <taxon>Neoptera</taxon>
        <taxon>Paraneoptera</taxon>
        <taxon>Hemiptera</taxon>
        <taxon>Sternorrhyncha</taxon>
        <taxon>Aphidomorpha</taxon>
        <taxon>Aphidoidea</taxon>
        <taxon>Aphididae</taxon>
        <taxon>Sipha</taxon>
    </lineage>
</organism>
<feature type="domain" description="N-acetyltransferase ESCO zinc-finger" evidence="11">
    <location>
        <begin position="517"/>
        <end position="554"/>
    </location>
</feature>
<sequence length="731" mass="84135">MLRSVSTLDMPFYTTPRKSLRLHKNEPSPFLHDRKRELFPVDNWDEDSLDIRPLQSSPEVYNPGLASPENSFKMNCTPVTELSPTMSDKFERLMSETKDGIVRSATIVIEETPNSRRVKHFNTTPIESETNKEAKTPSKKSFNFNSTKNNKTEIAVKTSSFYGGNQLSLEDLRVKRFTRLNFNPKVKAKLFKDGKSTSKKRSRSTSQEQKTVTNLFPGTLLPHKKKSTAKKLFETTEISKKNDNSIENNVNDNNFNFSKPSLKKNDWTEYIKQKKPERIKIEIPDNRKFFKSKVMQIDSINKKENNFNFKVVNWVDKNIMSDNLKTEFKTDEQDFNTTEILEDDVIKHIGKEIKELIELLDDNEDDDSPSTAIRYPGLTSMSVKRENEDNESYTPMASKRMKIDVQNHNHVLRSQMPDLIKDAYDFDENFAENQCCSANSSPATHPKNSSNTVESNNMVIDKSVNPSNASNVPNESQSKLFSIFTNPTPSPSPSHLIPNFTKKSTERKVKRFMDTAQYQIDAGQKKFGGFLCKQCGLYYSRGEPEDEAEHDKYHLAKEIFKYNSFKNEKVVYQDLFERIIVISSSDPKVICSKAIEVMSFVDQELGFNTQTSILPSTKKVYLYIKEKQVIGCLVVELISLAYRNLETETEDMVIISEESYPVKVGVNRIWTKWDSRGNGIATRLLDSFRKNYAYGHVLTLDEIAFTVPTRAGKQFIKKYTKKNDYLVYTGW</sequence>
<dbReference type="GO" id="GO:0061733">
    <property type="term" value="F:protein-lysine-acetyltransferase activity"/>
    <property type="evidence" value="ECO:0007669"/>
    <property type="project" value="TreeGrafter"/>
</dbReference>
<dbReference type="EMBL" id="GGMS01006062">
    <property type="protein sequence ID" value="MBY75265.1"/>
    <property type="molecule type" value="Transcribed_RNA"/>
</dbReference>
<dbReference type="PANTHER" id="PTHR45884">
    <property type="entry name" value="N-ACETYLTRANSFERASE ECO"/>
    <property type="match status" value="1"/>
</dbReference>
<accession>A0A2S2QBZ1</accession>
<evidence type="ECO:0000313" key="15">
    <source>
        <dbReference type="RefSeq" id="XP_025415355.1"/>
    </source>
</evidence>
<proteinExistence type="inferred from homology"/>
<keyword evidence="4" id="KW-0479">Metal-binding</keyword>
<evidence type="ECO:0000256" key="7">
    <source>
        <dbReference type="ARBA" id="ARBA00023242"/>
    </source>
</evidence>
<dbReference type="OrthoDB" id="428854at2759"/>
<dbReference type="Pfam" id="PF13880">
    <property type="entry name" value="Acetyltransf_13"/>
    <property type="match status" value="1"/>
</dbReference>
<dbReference type="GO" id="GO:0005634">
    <property type="term" value="C:nucleus"/>
    <property type="evidence" value="ECO:0007669"/>
    <property type="project" value="UniProtKB-SubCell"/>
</dbReference>
<evidence type="ECO:0000256" key="5">
    <source>
        <dbReference type="ARBA" id="ARBA00022771"/>
    </source>
</evidence>
<evidence type="ECO:0000256" key="6">
    <source>
        <dbReference type="ARBA" id="ARBA00022833"/>
    </source>
</evidence>
<evidence type="ECO:0000259" key="11">
    <source>
        <dbReference type="Pfam" id="PF13878"/>
    </source>
</evidence>
<reference evidence="15" key="2">
    <citation type="submission" date="2025-04" db="UniProtKB">
        <authorList>
            <consortium name="RefSeq"/>
        </authorList>
    </citation>
    <scope>IDENTIFICATION</scope>
    <source>
        <tissue evidence="15">Whole body</tissue>
    </source>
</reference>
<dbReference type="GO" id="GO:0008270">
    <property type="term" value="F:zinc ion binding"/>
    <property type="evidence" value="ECO:0007669"/>
    <property type="project" value="UniProtKB-KW"/>
</dbReference>
<evidence type="ECO:0000313" key="13">
    <source>
        <dbReference type="EMBL" id="MBY75265.1"/>
    </source>
</evidence>
<dbReference type="Pfam" id="PF13878">
    <property type="entry name" value="zf-C2H2_3"/>
    <property type="match status" value="1"/>
</dbReference>
<dbReference type="AlphaFoldDB" id="A0A2S2QBZ1"/>
<name>A0A2S2QBZ1_9HEMI</name>